<keyword evidence="2" id="KW-1185">Reference proteome</keyword>
<comment type="caution">
    <text evidence="1">The sequence shown here is derived from an EMBL/GenBank/DDBJ whole genome shotgun (WGS) entry which is preliminary data.</text>
</comment>
<proteinExistence type="predicted"/>
<sequence>MARENDWEFLDDRGRLAAAATTPSRPVAYIQAGATLFDHGIRPVGIFGSNHDGDAADPAKAGSLPIGDIAYLGSGTRVEADAVLRADPDLVVAVAYGTDQVYGLDPDTAKYIEERVPVVVFDVGQGRSLGDVRDRFTALARSLGTDADSSGALELDRAEGRLRALATAAAGLRILALSPATPDSVHLARPRAWADLRALADCGTGLVEPAPGAGSSWSTVDWTVAASLRPDIVLSDVRANALPVDRLDAIEAWQPAAGGARLVPWNPEIPCSHLAHARFFDAVADAVEASAR</sequence>
<dbReference type="EMBL" id="JBHSFE010000010">
    <property type="protein sequence ID" value="MFC4608558.1"/>
    <property type="molecule type" value="Genomic_DNA"/>
</dbReference>
<evidence type="ECO:0000313" key="2">
    <source>
        <dbReference type="Proteomes" id="UP001595993"/>
    </source>
</evidence>
<accession>A0ABV9G5W2</accession>
<protein>
    <submittedName>
        <fullName evidence="1">ABC transporter substrate-binding protein</fullName>
    </submittedName>
</protein>
<dbReference type="CDD" id="cd00636">
    <property type="entry name" value="TroA-like"/>
    <property type="match status" value="1"/>
</dbReference>
<evidence type="ECO:0000313" key="1">
    <source>
        <dbReference type="EMBL" id="MFC4608558.1"/>
    </source>
</evidence>
<dbReference type="SUPFAM" id="SSF53807">
    <property type="entry name" value="Helical backbone' metal receptor"/>
    <property type="match status" value="1"/>
</dbReference>
<dbReference type="Gene3D" id="3.40.50.1980">
    <property type="entry name" value="Nitrogenase molybdenum iron protein domain"/>
    <property type="match status" value="2"/>
</dbReference>
<organism evidence="1 2">
    <name type="scientific">Streptomyces maoxianensis</name>
    <dbReference type="NCBI Taxonomy" id="1459942"/>
    <lineage>
        <taxon>Bacteria</taxon>
        <taxon>Bacillati</taxon>
        <taxon>Actinomycetota</taxon>
        <taxon>Actinomycetes</taxon>
        <taxon>Kitasatosporales</taxon>
        <taxon>Streptomycetaceae</taxon>
        <taxon>Streptomyces</taxon>
    </lineage>
</organism>
<dbReference type="RefSeq" id="WP_381194199.1">
    <property type="nucleotide sequence ID" value="NZ_JBHSFE010000010.1"/>
</dbReference>
<name>A0ABV9G5W2_9ACTN</name>
<reference evidence="2" key="1">
    <citation type="journal article" date="2019" name="Int. J. Syst. Evol. Microbiol.">
        <title>The Global Catalogue of Microorganisms (GCM) 10K type strain sequencing project: providing services to taxonomists for standard genome sequencing and annotation.</title>
        <authorList>
            <consortium name="The Broad Institute Genomics Platform"/>
            <consortium name="The Broad Institute Genome Sequencing Center for Infectious Disease"/>
            <person name="Wu L."/>
            <person name="Ma J."/>
        </authorList>
    </citation>
    <scope>NUCLEOTIDE SEQUENCE [LARGE SCALE GENOMIC DNA]</scope>
    <source>
        <strain evidence="2">CGMCC 4.7139</strain>
    </source>
</reference>
<gene>
    <name evidence="1" type="ORF">ACFO9E_12115</name>
</gene>
<dbReference type="Proteomes" id="UP001595993">
    <property type="component" value="Unassembled WGS sequence"/>
</dbReference>